<keyword evidence="1" id="KW-1133">Transmembrane helix</keyword>
<dbReference type="PANTHER" id="PTHR34220">
    <property type="entry name" value="SENSOR HISTIDINE KINASE YPDA"/>
    <property type="match status" value="1"/>
</dbReference>
<feature type="transmembrane region" description="Helical" evidence="1">
    <location>
        <begin position="12"/>
        <end position="32"/>
    </location>
</feature>
<dbReference type="eggNOG" id="COG2972">
    <property type="taxonomic scope" value="Bacteria"/>
</dbReference>
<keyword evidence="1" id="KW-0812">Transmembrane</keyword>
<dbReference type="GO" id="GO:0016020">
    <property type="term" value="C:membrane"/>
    <property type="evidence" value="ECO:0007669"/>
    <property type="project" value="InterPro"/>
</dbReference>
<dbReference type="Pfam" id="PF06580">
    <property type="entry name" value="His_kinase"/>
    <property type="match status" value="1"/>
</dbReference>
<dbReference type="InterPro" id="IPR050640">
    <property type="entry name" value="Bact_2-comp_sensor_kinase"/>
</dbReference>
<evidence type="ECO:0000256" key="1">
    <source>
        <dbReference type="SAM" id="Phobius"/>
    </source>
</evidence>
<feature type="transmembrane region" description="Helical" evidence="1">
    <location>
        <begin position="113"/>
        <end position="136"/>
    </location>
</feature>
<dbReference type="GO" id="GO:0000155">
    <property type="term" value="F:phosphorelay sensor kinase activity"/>
    <property type="evidence" value="ECO:0007669"/>
    <property type="project" value="InterPro"/>
</dbReference>
<name>H1YI14_9SPHI</name>
<keyword evidence="3" id="KW-0808">Transferase</keyword>
<proteinExistence type="predicted"/>
<keyword evidence="3" id="KW-0418">Kinase</keyword>
<dbReference type="STRING" id="714943.Mucpa_1402"/>
<sequence>MKKNFQLWFNRYKLQLLVWALYIFYEAVLIGYVSGVFGHPMTYLLHYIAAIILFYVHAEIVLPWALAIKKFIAFRLPLVLVELAVFVFVSFNFDVILVDSGIVIHEKPFRMSWVYFFSMLYRGGYFAGFSTGYYYLVTYMKEKRKTNELEKQHLNDIITQQKAEQELTKAQNAFLKAQINPHFLFNTLDFIYHSIADSSPIAADAVIVLTEMMRYAVDADKMGEYIYLGDEIDQAENLIYLNQVRQNHSLYFKLNYTEQIRNIRLIPLVLLTLIENIFKHGDLSEPNDEAVINLNLDAHYLHIDTYNLISQNTSDTGSHAGLNNIQKRLGYTYGSEVTFNYHADQTNHFHLNLSIPLGRLNVSAVLT</sequence>
<dbReference type="RefSeq" id="WP_008505343.1">
    <property type="nucleotide sequence ID" value="NZ_CM001403.1"/>
</dbReference>
<keyword evidence="4" id="KW-1185">Reference proteome</keyword>
<reference evidence="3" key="1">
    <citation type="submission" date="2011-09" db="EMBL/GenBank/DDBJ databases">
        <title>The permanent draft genome of Mucilaginibacter paludis DSM 18603.</title>
        <authorList>
            <consortium name="US DOE Joint Genome Institute (JGI-PGF)"/>
            <person name="Lucas S."/>
            <person name="Han J."/>
            <person name="Lapidus A."/>
            <person name="Bruce D."/>
            <person name="Goodwin L."/>
            <person name="Pitluck S."/>
            <person name="Peters L."/>
            <person name="Kyrpides N."/>
            <person name="Mavromatis K."/>
            <person name="Ivanova N."/>
            <person name="Mikhailova N."/>
            <person name="Held B."/>
            <person name="Detter J.C."/>
            <person name="Tapia R."/>
            <person name="Han C."/>
            <person name="Land M."/>
            <person name="Hauser L."/>
            <person name="Markowitz V."/>
            <person name="Cheng J.-F."/>
            <person name="Hugenholtz P."/>
            <person name="Woyke T."/>
            <person name="Wu D."/>
            <person name="Tindall B."/>
            <person name="Brambilla E."/>
            <person name="Klenk H.-P."/>
            <person name="Eisen J.A."/>
        </authorList>
    </citation>
    <scope>NUCLEOTIDE SEQUENCE [LARGE SCALE GENOMIC DNA]</scope>
    <source>
        <strain evidence="3">DSM 18603</strain>
    </source>
</reference>
<feature type="domain" description="Signal transduction histidine kinase internal region" evidence="2">
    <location>
        <begin position="171"/>
        <end position="249"/>
    </location>
</feature>
<dbReference type="OrthoDB" id="9792992at2"/>
<dbReference type="Proteomes" id="UP000002774">
    <property type="component" value="Chromosome"/>
</dbReference>
<evidence type="ECO:0000259" key="2">
    <source>
        <dbReference type="Pfam" id="PF06580"/>
    </source>
</evidence>
<dbReference type="HOGENOM" id="CLU_020473_1_0_10"/>
<dbReference type="PANTHER" id="PTHR34220:SF7">
    <property type="entry name" value="SENSOR HISTIDINE KINASE YPDA"/>
    <property type="match status" value="1"/>
</dbReference>
<organism evidence="3 4">
    <name type="scientific">Mucilaginibacter paludis DSM 18603</name>
    <dbReference type="NCBI Taxonomy" id="714943"/>
    <lineage>
        <taxon>Bacteria</taxon>
        <taxon>Pseudomonadati</taxon>
        <taxon>Bacteroidota</taxon>
        <taxon>Sphingobacteriia</taxon>
        <taxon>Sphingobacteriales</taxon>
        <taxon>Sphingobacteriaceae</taxon>
        <taxon>Mucilaginibacter</taxon>
    </lineage>
</organism>
<feature type="transmembrane region" description="Helical" evidence="1">
    <location>
        <begin position="44"/>
        <end position="66"/>
    </location>
</feature>
<dbReference type="EMBL" id="CM001403">
    <property type="protein sequence ID" value="EHQ25562.1"/>
    <property type="molecule type" value="Genomic_DNA"/>
</dbReference>
<evidence type="ECO:0000313" key="3">
    <source>
        <dbReference type="EMBL" id="EHQ25562.1"/>
    </source>
</evidence>
<keyword evidence="1" id="KW-0472">Membrane</keyword>
<gene>
    <name evidence="3" type="ORF">Mucpa_1402</name>
</gene>
<accession>H1YI14</accession>
<protein>
    <submittedName>
        <fullName evidence="3">Signal transduction histidine kinase</fullName>
    </submittedName>
</protein>
<dbReference type="AlphaFoldDB" id="H1YI14"/>
<feature type="transmembrane region" description="Helical" evidence="1">
    <location>
        <begin position="73"/>
        <end position="93"/>
    </location>
</feature>
<dbReference type="InterPro" id="IPR010559">
    <property type="entry name" value="Sig_transdc_His_kin_internal"/>
</dbReference>
<evidence type="ECO:0000313" key="4">
    <source>
        <dbReference type="Proteomes" id="UP000002774"/>
    </source>
</evidence>